<dbReference type="GO" id="GO:0030488">
    <property type="term" value="P:tRNA methylation"/>
    <property type="evidence" value="ECO:0007669"/>
    <property type="project" value="TreeGrafter"/>
</dbReference>
<keyword evidence="6" id="KW-1185">Reference proteome</keyword>
<evidence type="ECO:0000259" key="3">
    <source>
        <dbReference type="Pfam" id="PF10350"/>
    </source>
</evidence>
<dbReference type="EMBL" id="LR899013">
    <property type="protein sequence ID" value="CAD7091415.1"/>
    <property type="molecule type" value="Genomic_DNA"/>
</dbReference>
<gene>
    <name evidence="5" type="ORF">HERILL_LOCUS13831</name>
</gene>
<dbReference type="PANTHER" id="PTHR14387">
    <property type="entry name" value="THADA/DEATH RECEPTOR INTERACTING PROTEIN"/>
    <property type="match status" value="1"/>
</dbReference>
<dbReference type="InterPro" id="IPR016024">
    <property type="entry name" value="ARM-type_fold"/>
</dbReference>
<accession>A0A7R8V221</accession>
<proteinExistence type="inferred from homology"/>
<evidence type="ECO:0000256" key="2">
    <source>
        <dbReference type="ARBA" id="ARBA00022694"/>
    </source>
</evidence>
<dbReference type="Pfam" id="PF25151">
    <property type="entry name" value="TPR_Trm732_C"/>
    <property type="match status" value="1"/>
</dbReference>
<keyword evidence="2" id="KW-0819">tRNA processing</keyword>
<dbReference type="GO" id="GO:0005829">
    <property type="term" value="C:cytosol"/>
    <property type="evidence" value="ECO:0007669"/>
    <property type="project" value="TreeGrafter"/>
</dbReference>
<feature type="domain" description="DUF2428" evidence="3">
    <location>
        <begin position="641"/>
        <end position="892"/>
    </location>
</feature>
<dbReference type="InterPro" id="IPR019442">
    <property type="entry name" value="THADA/TRM732_DUF2428"/>
</dbReference>
<dbReference type="PANTHER" id="PTHR14387:SF0">
    <property type="entry name" value="DUF2428 DOMAIN-CONTAINING PROTEIN"/>
    <property type="match status" value="1"/>
</dbReference>
<dbReference type="InParanoid" id="A0A7R8V221"/>
<dbReference type="Pfam" id="PF10350">
    <property type="entry name" value="DUF2428"/>
    <property type="match status" value="1"/>
</dbReference>
<dbReference type="FunCoup" id="A0A7R8V221">
    <property type="interactions" value="3"/>
</dbReference>
<reference evidence="5 6" key="1">
    <citation type="submission" date="2020-11" db="EMBL/GenBank/DDBJ databases">
        <authorList>
            <person name="Wallbank WR R."/>
            <person name="Pardo Diaz C."/>
            <person name="Kozak K."/>
            <person name="Martin S."/>
            <person name="Jiggins C."/>
            <person name="Moest M."/>
            <person name="Warren A I."/>
            <person name="Generalovic N T."/>
            <person name="Byers J.R.P. K."/>
            <person name="Montejo-Kovacevich G."/>
            <person name="Yen C E."/>
        </authorList>
    </citation>
    <scope>NUCLEOTIDE SEQUENCE [LARGE SCALE GENOMIC DNA]</scope>
</reference>
<evidence type="ECO:0000313" key="5">
    <source>
        <dbReference type="EMBL" id="CAD7091415.1"/>
    </source>
</evidence>
<dbReference type="Proteomes" id="UP000594454">
    <property type="component" value="Chromosome 5"/>
</dbReference>
<sequence>MDQFEGIGGMASSDVLHLRNMASTADLRETLSKIKTLDKENVEHLISSIQQIVMGARTTSEDAIANSDMLFRTYYKALDTIGGTDDVALPSFDSYPAETKADIFYGVLLADYHKKVASKQLEQLCQQIVDSLGNSSAPILLTSVRSVNLFYNRYPNAKLEFTLTKFYSCLQSQSPAVRDECIIFFRNWLKNGSETEDIFLTIAKHWPWTNKYKYILLSVILTDNKLVTLLPTEQEVCEFLQGSRLSLKHKNLFSVGQLVVKALSKQNCNEFNELLIGILKTGSHAELISLNSQWMHYVLNKDDLFTQIGLDQELENILKLDYVDGDHTRLVLLCTIFERQFYKHPQVDGICEYLQDNYAKFNLDAQLYVYKFIVGLLIATNRNVHERLQFIIVFIEKHVFVPCSDFRNTVLGKLPLVLDFLSKKIKTLDQAIVIDFFTHLKRIFHTGITHSEYQPLIFNLKMFEILLKCFESTTHKSLMKNSSVNLHKTLARVLTEGNVWTFQDEYETIFALLSSAGDFDDVRELIVRILKQLVLANRDEEFKLWKKFVGDPEIDKCALSAYYARLYIHRSCSNREAGEQFLEFSLDRIKSNIAELEADPLNACKTGLHIFGYFQALNELFKNQTSAGHITSALLKIAVGSAESAVNFVLRRLNLAGNEEGNASFQTMEESLEMLVSDSQWPSEVHSTDRKFLLLSFWLTLKACCELATSIGLLLTDNSEENDEARELLKKCLHIQATILHGCRHKGAIEAAGVSLGLLVKGMSRSHASHTQTYKILYDCFDVLFGSVNKTSTTRRGAGLSIMFHHFIKNDAHKSRPLFQYAIKILLEHVKKSRSPAHLVNATNDCHDNFDALVLHYLCVLVRDSDLKDSISEYYDEIMMASIVRINDKEWSVRNGALQLFGALVPKIVGQKQAVTGDEEPPSWDPSEITFTEFCIKLPKTNAYILAYCKESRVARKSTSSIILFLEFLSNIDFIKKEERDNYFGLLLEYREILWCFLSHYCEKVRKLSSKCLARFHDFHNELPDLVLSAIKVIFAVTDENFVHGLIFFFIHAIHKLNLETQFILSYQYNDFPKLFREELERQQQLKIFSPYVKTYLLVLFEMVKFDLSEDCVREMLAISFRYIHKASSTNFGLPVLKEKMDKIKKCSKVE</sequence>
<dbReference type="InterPro" id="IPR051954">
    <property type="entry name" value="tRNA_methyltransferase_THADA"/>
</dbReference>
<feature type="domain" description="tRNA (32-2'-O)-methyltransferase regulator THADA-like C-terminal TPR repeats region" evidence="4">
    <location>
        <begin position="894"/>
        <end position="1048"/>
    </location>
</feature>
<evidence type="ECO:0000313" key="6">
    <source>
        <dbReference type="Proteomes" id="UP000594454"/>
    </source>
</evidence>
<dbReference type="OrthoDB" id="6614653at2759"/>
<organism evidence="5 6">
    <name type="scientific">Hermetia illucens</name>
    <name type="common">Black soldier fly</name>
    <dbReference type="NCBI Taxonomy" id="343691"/>
    <lineage>
        <taxon>Eukaryota</taxon>
        <taxon>Metazoa</taxon>
        <taxon>Ecdysozoa</taxon>
        <taxon>Arthropoda</taxon>
        <taxon>Hexapoda</taxon>
        <taxon>Insecta</taxon>
        <taxon>Pterygota</taxon>
        <taxon>Neoptera</taxon>
        <taxon>Endopterygota</taxon>
        <taxon>Diptera</taxon>
        <taxon>Brachycera</taxon>
        <taxon>Stratiomyomorpha</taxon>
        <taxon>Stratiomyidae</taxon>
        <taxon>Hermetiinae</taxon>
        <taxon>Hermetia</taxon>
    </lineage>
</organism>
<dbReference type="SUPFAM" id="SSF48371">
    <property type="entry name" value="ARM repeat"/>
    <property type="match status" value="1"/>
</dbReference>
<dbReference type="OMA" id="VYYHIVH"/>
<comment type="similarity">
    <text evidence="1">Belongs to the THADA family.</text>
</comment>
<dbReference type="InterPro" id="IPR056842">
    <property type="entry name" value="THADA-like_TPR_C"/>
</dbReference>
<name>A0A7R8V221_HERIL</name>
<evidence type="ECO:0000259" key="4">
    <source>
        <dbReference type="Pfam" id="PF25151"/>
    </source>
</evidence>
<dbReference type="AlphaFoldDB" id="A0A7R8V221"/>
<protein>
    <recommendedName>
        <fullName evidence="7">DUF2428 domain-containing protein</fullName>
    </recommendedName>
</protein>
<evidence type="ECO:0000256" key="1">
    <source>
        <dbReference type="ARBA" id="ARBA00010409"/>
    </source>
</evidence>
<evidence type="ECO:0008006" key="7">
    <source>
        <dbReference type="Google" id="ProtNLM"/>
    </source>
</evidence>